<dbReference type="Pfam" id="PF00578">
    <property type="entry name" value="AhpC-TSA"/>
    <property type="match status" value="1"/>
</dbReference>
<dbReference type="EMBL" id="LDUG01000019">
    <property type="protein sequence ID" value="KVW96814.1"/>
    <property type="molecule type" value="Genomic_DNA"/>
</dbReference>
<feature type="domain" description="Thioredoxin" evidence="2">
    <location>
        <begin position="40"/>
        <end position="178"/>
    </location>
</feature>
<keyword evidence="1" id="KW-0676">Redox-active center</keyword>
<gene>
    <name evidence="3" type="ORF">ABW22_07700</name>
</gene>
<comment type="caution">
    <text evidence="3">The sequence shown here is derived from an EMBL/GenBank/DDBJ whole genome shotgun (WGS) entry which is preliminary data.</text>
</comment>
<dbReference type="PROSITE" id="PS51352">
    <property type="entry name" value="THIOREDOXIN_2"/>
    <property type="match status" value="1"/>
</dbReference>
<dbReference type="OrthoDB" id="9811352at2"/>
<reference evidence="3 4" key="1">
    <citation type="journal article" date="2015" name="Appl. Environ. Microbiol.">
        <title>Aerobic and Anaerobic Thiosulfate Oxidation by a Cold-Adapted, Subglacial Chemoautotroph.</title>
        <authorList>
            <person name="Harrold Z.R."/>
            <person name="Skidmore M.L."/>
            <person name="Hamilton T.L."/>
            <person name="Desch L."/>
            <person name="Amada K."/>
            <person name="van Gelder W."/>
            <person name="Glover K."/>
            <person name="Roden E.E."/>
            <person name="Boyd E.S."/>
        </authorList>
    </citation>
    <scope>NUCLEOTIDE SEQUENCE [LARGE SCALE GENOMIC DNA]</scope>
    <source>
        <strain evidence="3 4">RG</strain>
    </source>
</reference>
<sequence length="183" mass="20460">MDRQAPKKIKAAKKWTPRPLTLILLGLIAWLWFRPPATVSDENHAAPPWAVTLPGGQALTSDELKGKVVLVNFWATWCPYCRKEKPVIDSFWKDHRDKGFEVISISVDDTPEKIAAWMQDKDYAFMAAPTNASMAAAFGNVTSVPTSFIVDAEGRIRHKIAGQVHYPRLEKLVVPLLAEAKQP</sequence>
<proteinExistence type="predicted"/>
<dbReference type="SUPFAM" id="SSF52833">
    <property type="entry name" value="Thioredoxin-like"/>
    <property type="match status" value="1"/>
</dbReference>
<dbReference type="PROSITE" id="PS00194">
    <property type="entry name" value="THIOREDOXIN_1"/>
    <property type="match status" value="1"/>
</dbReference>
<evidence type="ECO:0000313" key="4">
    <source>
        <dbReference type="Proteomes" id="UP000064243"/>
    </source>
</evidence>
<accession>A0A119CWL1</accession>
<protein>
    <recommendedName>
        <fullName evidence="2">Thioredoxin domain-containing protein</fullName>
    </recommendedName>
</protein>
<dbReference type="InterPro" id="IPR013766">
    <property type="entry name" value="Thioredoxin_domain"/>
</dbReference>
<organism evidence="3 4">
    <name type="scientific">Thiobacillus denitrificans</name>
    <dbReference type="NCBI Taxonomy" id="36861"/>
    <lineage>
        <taxon>Bacteria</taxon>
        <taxon>Pseudomonadati</taxon>
        <taxon>Pseudomonadota</taxon>
        <taxon>Betaproteobacteria</taxon>
        <taxon>Nitrosomonadales</taxon>
        <taxon>Thiobacillaceae</taxon>
        <taxon>Thiobacillus</taxon>
    </lineage>
</organism>
<name>A0A119CWL1_THIDE</name>
<dbReference type="InterPro" id="IPR000866">
    <property type="entry name" value="AhpC/TSA"/>
</dbReference>
<dbReference type="AlphaFoldDB" id="A0A119CWL1"/>
<evidence type="ECO:0000259" key="2">
    <source>
        <dbReference type="PROSITE" id="PS51352"/>
    </source>
</evidence>
<evidence type="ECO:0000256" key="1">
    <source>
        <dbReference type="ARBA" id="ARBA00023284"/>
    </source>
</evidence>
<dbReference type="STRING" id="1123392.GCA_000376425_02058"/>
<dbReference type="PANTHER" id="PTHR42852">
    <property type="entry name" value="THIOL:DISULFIDE INTERCHANGE PROTEIN DSBE"/>
    <property type="match status" value="1"/>
</dbReference>
<dbReference type="InterPro" id="IPR036249">
    <property type="entry name" value="Thioredoxin-like_sf"/>
</dbReference>
<dbReference type="GO" id="GO:0016209">
    <property type="term" value="F:antioxidant activity"/>
    <property type="evidence" value="ECO:0007669"/>
    <property type="project" value="InterPro"/>
</dbReference>
<dbReference type="Proteomes" id="UP000064243">
    <property type="component" value="Unassembled WGS sequence"/>
</dbReference>
<dbReference type="PATRIC" id="fig|36861.3.peg.1017"/>
<dbReference type="InterPro" id="IPR050553">
    <property type="entry name" value="Thioredoxin_ResA/DsbE_sf"/>
</dbReference>
<evidence type="ECO:0000313" key="3">
    <source>
        <dbReference type="EMBL" id="KVW96814.1"/>
    </source>
</evidence>
<dbReference type="CDD" id="cd02966">
    <property type="entry name" value="TlpA_like_family"/>
    <property type="match status" value="1"/>
</dbReference>
<dbReference type="InterPro" id="IPR017937">
    <property type="entry name" value="Thioredoxin_CS"/>
</dbReference>
<keyword evidence="4" id="KW-1185">Reference proteome</keyword>
<dbReference type="Gene3D" id="3.40.30.10">
    <property type="entry name" value="Glutaredoxin"/>
    <property type="match status" value="1"/>
</dbReference>
<dbReference type="RefSeq" id="WP_059754325.1">
    <property type="nucleotide sequence ID" value="NZ_LDUG01000019.1"/>
</dbReference>
<dbReference type="GO" id="GO:0015036">
    <property type="term" value="F:disulfide oxidoreductase activity"/>
    <property type="evidence" value="ECO:0007669"/>
    <property type="project" value="UniProtKB-ARBA"/>
</dbReference>
<dbReference type="PANTHER" id="PTHR42852:SF17">
    <property type="entry name" value="THIOREDOXIN-LIKE PROTEIN HI_1115"/>
    <property type="match status" value="1"/>
</dbReference>